<accession>A0ABQ1MN45</accession>
<evidence type="ECO:0000313" key="1">
    <source>
        <dbReference type="EMBL" id="GGC42623.1"/>
    </source>
</evidence>
<dbReference type="EMBL" id="BMEC01000010">
    <property type="protein sequence ID" value="GGC42623.1"/>
    <property type="molecule type" value="Genomic_DNA"/>
</dbReference>
<dbReference type="Proteomes" id="UP000636010">
    <property type="component" value="Unassembled WGS sequence"/>
</dbReference>
<sequence>MSLLFIKEALKIKNALLAISSRTEPVEINQGNTSKKGYGKFGRLFVLVVFNGKSGGIYAQFHTVKMLWK</sequence>
<comment type="caution">
    <text evidence="1">The sequence shown here is derived from an EMBL/GenBank/DDBJ whole genome shotgun (WGS) entry which is preliminary data.</text>
</comment>
<name>A0ABQ1MN45_9BACT</name>
<gene>
    <name evidence="1" type="ORF">GCM10011506_30270</name>
</gene>
<keyword evidence="2" id="KW-1185">Reference proteome</keyword>
<proteinExistence type="predicted"/>
<protein>
    <submittedName>
        <fullName evidence="1">Uncharacterized protein</fullName>
    </submittedName>
</protein>
<dbReference type="RefSeq" id="WP_188464997.1">
    <property type="nucleotide sequence ID" value="NZ_BAABHU010000010.1"/>
</dbReference>
<reference evidence="2" key="1">
    <citation type="journal article" date="2019" name="Int. J. Syst. Evol. Microbiol.">
        <title>The Global Catalogue of Microorganisms (GCM) 10K type strain sequencing project: providing services to taxonomists for standard genome sequencing and annotation.</title>
        <authorList>
            <consortium name="The Broad Institute Genomics Platform"/>
            <consortium name="The Broad Institute Genome Sequencing Center for Infectious Disease"/>
            <person name="Wu L."/>
            <person name="Ma J."/>
        </authorList>
    </citation>
    <scope>NUCLEOTIDE SEQUENCE [LARGE SCALE GENOMIC DNA]</scope>
    <source>
        <strain evidence="2">CGMCC 1.10832</strain>
    </source>
</reference>
<organism evidence="1 2">
    <name type="scientific">Marivirga lumbricoides</name>
    <dbReference type="NCBI Taxonomy" id="1046115"/>
    <lineage>
        <taxon>Bacteria</taxon>
        <taxon>Pseudomonadati</taxon>
        <taxon>Bacteroidota</taxon>
        <taxon>Cytophagia</taxon>
        <taxon>Cytophagales</taxon>
        <taxon>Marivirgaceae</taxon>
        <taxon>Marivirga</taxon>
    </lineage>
</organism>
<evidence type="ECO:0000313" key="2">
    <source>
        <dbReference type="Proteomes" id="UP000636010"/>
    </source>
</evidence>